<comment type="caution">
    <text evidence="1">The sequence shown here is derived from an EMBL/GenBank/DDBJ whole genome shotgun (WGS) entry which is preliminary data.</text>
</comment>
<dbReference type="Proteomes" id="UP001457282">
    <property type="component" value="Unassembled WGS sequence"/>
</dbReference>
<reference evidence="1 2" key="1">
    <citation type="journal article" date="2023" name="G3 (Bethesda)">
        <title>A chromosome-length genome assembly and annotation of blackberry (Rubus argutus, cv. 'Hillquist').</title>
        <authorList>
            <person name="Bruna T."/>
            <person name="Aryal R."/>
            <person name="Dudchenko O."/>
            <person name="Sargent D.J."/>
            <person name="Mead D."/>
            <person name="Buti M."/>
            <person name="Cavallini A."/>
            <person name="Hytonen T."/>
            <person name="Andres J."/>
            <person name="Pham M."/>
            <person name="Weisz D."/>
            <person name="Mascagni F."/>
            <person name="Usai G."/>
            <person name="Natali L."/>
            <person name="Bassil N."/>
            <person name="Fernandez G.E."/>
            <person name="Lomsadze A."/>
            <person name="Armour M."/>
            <person name="Olukolu B."/>
            <person name="Poorten T."/>
            <person name="Britton C."/>
            <person name="Davik J."/>
            <person name="Ashrafi H."/>
            <person name="Aiden E.L."/>
            <person name="Borodovsky M."/>
            <person name="Worthington M."/>
        </authorList>
    </citation>
    <scope>NUCLEOTIDE SEQUENCE [LARGE SCALE GENOMIC DNA]</scope>
    <source>
        <strain evidence="1">PI 553951</strain>
    </source>
</reference>
<protein>
    <submittedName>
        <fullName evidence="1">Uncharacterized protein</fullName>
    </submittedName>
</protein>
<gene>
    <name evidence="1" type="ORF">M0R45_014235</name>
</gene>
<accession>A0AAW1XLM3</accession>
<evidence type="ECO:0000313" key="2">
    <source>
        <dbReference type="Proteomes" id="UP001457282"/>
    </source>
</evidence>
<proteinExistence type="predicted"/>
<sequence length="130" mass="14512">MLFETPLHALRDCTVAAAALNTVSLGSLGSLQATHQQPTVRCWLTEQVSHLSPSWCCGRFGETVLQWFGQNQMSIFRLGSGMKVGVHRRNGHIWSVSSWSSLYVPAPGPFTLDWDPNGRELKIKRRGVVY</sequence>
<organism evidence="1 2">
    <name type="scientific">Rubus argutus</name>
    <name type="common">Southern blackberry</name>
    <dbReference type="NCBI Taxonomy" id="59490"/>
    <lineage>
        <taxon>Eukaryota</taxon>
        <taxon>Viridiplantae</taxon>
        <taxon>Streptophyta</taxon>
        <taxon>Embryophyta</taxon>
        <taxon>Tracheophyta</taxon>
        <taxon>Spermatophyta</taxon>
        <taxon>Magnoliopsida</taxon>
        <taxon>eudicotyledons</taxon>
        <taxon>Gunneridae</taxon>
        <taxon>Pentapetalae</taxon>
        <taxon>rosids</taxon>
        <taxon>fabids</taxon>
        <taxon>Rosales</taxon>
        <taxon>Rosaceae</taxon>
        <taxon>Rosoideae</taxon>
        <taxon>Rosoideae incertae sedis</taxon>
        <taxon>Rubus</taxon>
    </lineage>
</organism>
<evidence type="ECO:0000313" key="1">
    <source>
        <dbReference type="EMBL" id="KAK9937444.1"/>
    </source>
</evidence>
<name>A0AAW1XLM3_RUBAR</name>
<dbReference type="EMBL" id="JBEDUW010000003">
    <property type="protein sequence ID" value="KAK9937444.1"/>
    <property type="molecule type" value="Genomic_DNA"/>
</dbReference>
<dbReference type="AlphaFoldDB" id="A0AAW1XLM3"/>
<keyword evidence="2" id="KW-1185">Reference proteome</keyword>